<dbReference type="Proteomes" id="UP000267342">
    <property type="component" value="Chromosome"/>
</dbReference>
<dbReference type="EMBL" id="AP018933">
    <property type="protein sequence ID" value="BBG29716.1"/>
    <property type="molecule type" value="Genomic_DNA"/>
</dbReference>
<evidence type="ECO:0000313" key="1">
    <source>
        <dbReference type="EMBL" id="BBG29716.1"/>
    </source>
</evidence>
<keyword evidence="2" id="KW-1185">Reference proteome</keyword>
<organism evidence="1 2">
    <name type="scientific">Zymobacter palmae</name>
    <dbReference type="NCBI Taxonomy" id="33074"/>
    <lineage>
        <taxon>Bacteria</taxon>
        <taxon>Pseudomonadati</taxon>
        <taxon>Pseudomonadota</taxon>
        <taxon>Gammaproteobacteria</taxon>
        <taxon>Oceanospirillales</taxon>
        <taxon>Halomonadaceae</taxon>
        <taxon>Zymobacter group</taxon>
        <taxon>Zymobacter</taxon>
    </lineage>
</organism>
<evidence type="ECO:0000313" key="2">
    <source>
        <dbReference type="Proteomes" id="UP000267342"/>
    </source>
</evidence>
<reference evidence="1 2" key="1">
    <citation type="submission" date="2018-09" db="EMBL/GenBank/DDBJ databases">
        <title>Zymobacter palmae IAM14233 (=T109) whole genome analysis.</title>
        <authorList>
            <person name="Yanase H."/>
        </authorList>
    </citation>
    <scope>NUCLEOTIDE SEQUENCE [LARGE SCALE GENOMIC DNA]</scope>
    <source>
        <strain evidence="1 2">IAM14233</strain>
    </source>
</reference>
<protein>
    <submittedName>
        <fullName evidence="1">Beta-galactosidase</fullName>
    </submittedName>
</protein>
<dbReference type="KEGG" id="zpl:ZBT109_0943"/>
<sequence>MKGYDFICIYRRCIRQEVLWTMKAQPLSEGVCQPLADALNAGQVAGINEGAVLLTFCDDSRRLARA</sequence>
<proteinExistence type="predicted"/>
<dbReference type="AlphaFoldDB" id="A0A348HDL4"/>
<name>A0A348HDL4_9GAMM</name>
<gene>
    <name evidence="1" type="ORF">ZBT109_0943</name>
</gene>
<accession>A0A348HDL4</accession>